<feature type="transmembrane region" description="Helical" evidence="6">
    <location>
        <begin position="279"/>
        <end position="301"/>
    </location>
</feature>
<dbReference type="EnsemblMetazoa" id="OVOC3343.1">
    <property type="protein sequence ID" value="OVOC3343.1"/>
    <property type="gene ID" value="WBGene00240152"/>
</dbReference>
<feature type="transmembrane region" description="Helical" evidence="6">
    <location>
        <begin position="115"/>
        <end position="136"/>
    </location>
</feature>
<sequence length="318" mass="37223">MLKFKITNDDNYWPNCIFDLQMYDTYGSCYQLLLLHTCAADLLFAILSLGTEILIILKHPRFDGPAWLCQLTRYLQMFPMYTSSFLLVAISFDRFQAICHPLQTYCSDRFRRPNYFATIAWITALICSIPQLFVWHKTKYGECATIYGHGVSFLKSVYVISFNTVAWLIPSMLAAFFYYRVCKTIWLSHRKQQLLEMSNSLFLNNDSKKIISQETTSYVIKLHNDTKHCRQQLVKFNRERFQTICLTMTIIFCNFFLWAPFCVVNILQAVAPHIMSSQLITYIVILGNLNSCVNPWIYIVFNRNQVKKAFTFTSENSL</sequence>
<evidence type="ECO:0000256" key="6">
    <source>
        <dbReference type="SAM" id="Phobius"/>
    </source>
</evidence>
<keyword evidence="4 6" id="KW-0472">Membrane</keyword>
<dbReference type="OMA" id="MQDSTHQ"/>
<dbReference type="InterPro" id="IPR000276">
    <property type="entry name" value="GPCR_Rhodpsn"/>
</dbReference>
<evidence type="ECO:0000259" key="7">
    <source>
        <dbReference type="PROSITE" id="PS50262"/>
    </source>
</evidence>
<keyword evidence="5" id="KW-0807">Transducer</keyword>
<keyword evidence="2 5" id="KW-0812">Transmembrane</keyword>
<keyword evidence="5" id="KW-0297">G-protein coupled receptor</keyword>
<comment type="similarity">
    <text evidence="5">Belongs to the G-protein coupled receptor 1 family.</text>
</comment>
<dbReference type="PROSITE" id="PS50262">
    <property type="entry name" value="G_PROTEIN_RECEP_F1_2"/>
    <property type="match status" value="1"/>
</dbReference>
<evidence type="ECO:0000313" key="8">
    <source>
        <dbReference type="EnsemblMetazoa" id="OVOC3343.1"/>
    </source>
</evidence>
<accession>A0A8R1XWE0</accession>
<protein>
    <submittedName>
        <fullName evidence="8">G_PROTEIN_RECEP_F1_2 domain-containing protein</fullName>
    </submittedName>
</protein>
<proteinExistence type="inferred from homology"/>
<comment type="subcellular location">
    <subcellularLocation>
        <location evidence="1">Membrane</location>
    </subcellularLocation>
</comment>
<organism evidence="8 9">
    <name type="scientific">Onchocerca volvulus</name>
    <dbReference type="NCBI Taxonomy" id="6282"/>
    <lineage>
        <taxon>Eukaryota</taxon>
        <taxon>Metazoa</taxon>
        <taxon>Ecdysozoa</taxon>
        <taxon>Nematoda</taxon>
        <taxon>Chromadorea</taxon>
        <taxon>Rhabditida</taxon>
        <taxon>Spirurina</taxon>
        <taxon>Spiruromorpha</taxon>
        <taxon>Filarioidea</taxon>
        <taxon>Onchocercidae</taxon>
        <taxon>Onchocerca</taxon>
    </lineage>
</organism>
<evidence type="ECO:0000313" key="9">
    <source>
        <dbReference type="Proteomes" id="UP000024404"/>
    </source>
</evidence>
<feature type="domain" description="G-protein coupled receptors family 1 profile" evidence="7">
    <location>
        <begin position="1"/>
        <end position="298"/>
    </location>
</feature>
<feature type="transmembrane region" description="Helical" evidence="6">
    <location>
        <begin position="32"/>
        <end position="57"/>
    </location>
</feature>
<keyword evidence="5" id="KW-0675">Receptor</keyword>
<name>A0A8R1XWE0_ONCVO</name>
<evidence type="ECO:0000256" key="4">
    <source>
        <dbReference type="ARBA" id="ARBA00023136"/>
    </source>
</evidence>
<feature type="transmembrane region" description="Helical" evidence="6">
    <location>
        <begin position="244"/>
        <end position="267"/>
    </location>
</feature>
<dbReference type="AlphaFoldDB" id="A0A8R1XWE0"/>
<evidence type="ECO:0000256" key="3">
    <source>
        <dbReference type="ARBA" id="ARBA00022989"/>
    </source>
</evidence>
<dbReference type="Proteomes" id="UP000024404">
    <property type="component" value="Unassembled WGS sequence"/>
</dbReference>
<feature type="transmembrane region" description="Helical" evidence="6">
    <location>
        <begin position="156"/>
        <end position="181"/>
    </location>
</feature>
<dbReference type="EMBL" id="CMVM020000092">
    <property type="status" value="NOT_ANNOTATED_CDS"/>
    <property type="molecule type" value="Genomic_DNA"/>
</dbReference>
<dbReference type="GO" id="GO:0016020">
    <property type="term" value="C:membrane"/>
    <property type="evidence" value="ECO:0007669"/>
    <property type="project" value="UniProtKB-SubCell"/>
</dbReference>
<evidence type="ECO:0000256" key="1">
    <source>
        <dbReference type="ARBA" id="ARBA00004370"/>
    </source>
</evidence>
<dbReference type="PANTHER" id="PTHR24224">
    <property type="entry name" value="CARDIOACCELERATORY PEPTIDE RECEPTOR-RELATED"/>
    <property type="match status" value="1"/>
</dbReference>
<dbReference type="PANTHER" id="PTHR24224:SF36">
    <property type="entry name" value="NEMATOCIN RECEPTOR 2"/>
    <property type="match status" value="1"/>
</dbReference>
<reference evidence="9" key="1">
    <citation type="submission" date="2013-10" db="EMBL/GenBank/DDBJ databases">
        <title>Genome sequencing of Onchocerca volvulus.</title>
        <authorList>
            <person name="Cotton J."/>
            <person name="Tsai J."/>
            <person name="Stanley E."/>
            <person name="Tracey A."/>
            <person name="Holroyd N."/>
            <person name="Lustigman S."/>
            <person name="Berriman M."/>
        </authorList>
    </citation>
    <scope>NUCLEOTIDE SEQUENCE</scope>
</reference>
<keyword evidence="9" id="KW-1185">Reference proteome</keyword>
<feature type="transmembrane region" description="Helical" evidence="6">
    <location>
        <begin position="77"/>
        <end position="95"/>
    </location>
</feature>
<dbReference type="InterPro" id="IPR017452">
    <property type="entry name" value="GPCR_Rhodpsn_7TM"/>
</dbReference>
<dbReference type="SUPFAM" id="SSF81321">
    <property type="entry name" value="Family A G protein-coupled receptor-like"/>
    <property type="match status" value="1"/>
</dbReference>
<dbReference type="GO" id="GO:0004930">
    <property type="term" value="F:G protein-coupled receptor activity"/>
    <property type="evidence" value="ECO:0007669"/>
    <property type="project" value="UniProtKB-KW"/>
</dbReference>
<dbReference type="InterPro" id="IPR052665">
    <property type="entry name" value="Neuropeptide-GPCR"/>
</dbReference>
<reference evidence="8" key="2">
    <citation type="submission" date="2022-06" db="UniProtKB">
        <authorList>
            <consortium name="EnsemblMetazoa"/>
        </authorList>
    </citation>
    <scope>IDENTIFICATION</scope>
</reference>
<dbReference type="Pfam" id="PF00001">
    <property type="entry name" value="7tm_1"/>
    <property type="match status" value="1"/>
</dbReference>
<dbReference type="PRINTS" id="PR00237">
    <property type="entry name" value="GPCRRHODOPSN"/>
</dbReference>
<evidence type="ECO:0000256" key="2">
    <source>
        <dbReference type="ARBA" id="ARBA00022692"/>
    </source>
</evidence>
<evidence type="ECO:0000256" key="5">
    <source>
        <dbReference type="RuleBase" id="RU000688"/>
    </source>
</evidence>
<keyword evidence="3 6" id="KW-1133">Transmembrane helix</keyword>
<dbReference type="Gene3D" id="1.20.1070.10">
    <property type="entry name" value="Rhodopsin 7-helix transmembrane proteins"/>
    <property type="match status" value="1"/>
</dbReference>
<dbReference type="PROSITE" id="PS00237">
    <property type="entry name" value="G_PROTEIN_RECEP_F1_1"/>
    <property type="match status" value="1"/>
</dbReference>